<feature type="region of interest" description="Disordered" evidence="2">
    <location>
        <begin position="1"/>
        <end position="202"/>
    </location>
</feature>
<feature type="compositionally biased region" description="Low complexity" evidence="2">
    <location>
        <begin position="152"/>
        <end position="166"/>
    </location>
</feature>
<keyword evidence="5" id="KW-1185">Reference proteome</keyword>
<sequence>MTTVQQKAPQDSAAKKKKPTKPKAATAVPAGSQPQAVKEAGASVRPDGSVRKPIQVKPGYVPPDEVAPYKIPPLRAKASQKPNAQEVSTPSGSTSSSKTQNQAKQITSKGKQPEKKPQQQPPTKQPTEKPKGDVKLVASSQKSQKDPKATLVEQKVQVAEKQQTQKCKTKEAAQVPGGKSVATRGSKKTKGPQARAPVKVNVSEKEMMKMRILKWTKKKLREIRALEERQNRGENLSGQQLAKVLRKDDHLKRLMEAKACA</sequence>
<dbReference type="GO" id="GO:0005737">
    <property type="term" value="C:cytoplasm"/>
    <property type="evidence" value="ECO:0007669"/>
    <property type="project" value="TreeGrafter"/>
</dbReference>
<evidence type="ECO:0000256" key="2">
    <source>
        <dbReference type="SAM" id="MobiDB-lite"/>
    </source>
</evidence>
<dbReference type="GO" id="GO:1903259">
    <property type="term" value="P:exon-exon junction complex disassembly"/>
    <property type="evidence" value="ECO:0007669"/>
    <property type="project" value="InterPro"/>
</dbReference>
<comment type="similarity">
    <text evidence="1">Belongs to the pym family.</text>
</comment>
<accession>A0A0C2J521</accession>
<dbReference type="Proteomes" id="UP000031668">
    <property type="component" value="Unassembled WGS sequence"/>
</dbReference>
<dbReference type="OrthoDB" id="21625at2759"/>
<dbReference type="AlphaFoldDB" id="A0A0C2J521"/>
<feature type="domain" description="WIBG Mago-binding" evidence="3">
    <location>
        <begin position="36"/>
        <end position="62"/>
    </location>
</feature>
<dbReference type="Pfam" id="PF09282">
    <property type="entry name" value="Mago-bind"/>
    <property type="match status" value="1"/>
</dbReference>
<dbReference type="EMBL" id="JWZT01004411">
    <property type="protein sequence ID" value="KII64183.1"/>
    <property type="molecule type" value="Genomic_DNA"/>
</dbReference>
<comment type="caution">
    <text evidence="4">The sequence shown here is derived from an EMBL/GenBank/DDBJ whole genome shotgun (WGS) entry which is preliminary data.</text>
</comment>
<dbReference type="InterPro" id="IPR036348">
    <property type="entry name" value="WIBG_N_sf"/>
</dbReference>
<evidence type="ECO:0000259" key="3">
    <source>
        <dbReference type="SMART" id="SM01273"/>
    </source>
</evidence>
<dbReference type="SUPFAM" id="SSF101931">
    <property type="entry name" value="Pym (Within the bgcn gene intron protein, WIBG), N-terminal domain"/>
    <property type="match status" value="1"/>
</dbReference>
<feature type="compositionally biased region" description="Low complexity" evidence="2">
    <location>
        <begin position="88"/>
        <end position="99"/>
    </location>
</feature>
<evidence type="ECO:0000313" key="4">
    <source>
        <dbReference type="EMBL" id="KII64183.1"/>
    </source>
</evidence>
<name>A0A0C2J521_THEKT</name>
<dbReference type="PANTHER" id="PTHR22959:SF0">
    <property type="entry name" value="PARTNER OF Y14 AND MAGO"/>
    <property type="match status" value="1"/>
</dbReference>
<dbReference type="InterPro" id="IPR015362">
    <property type="entry name" value="WIBG_mago-bd"/>
</dbReference>
<dbReference type="GO" id="GO:0035145">
    <property type="term" value="C:exon-exon junction complex"/>
    <property type="evidence" value="ECO:0007669"/>
    <property type="project" value="TreeGrafter"/>
</dbReference>
<dbReference type="SMART" id="SM01273">
    <property type="entry name" value="Mago-bind"/>
    <property type="match status" value="1"/>
</dbReference>
<evidence type="ECO:0000256" key="1">
    <source>
        <dbReference type="ARBA" id="ARBA00009394"/>
    </source>
</evidence>
<organism evidence="4 5">
    <name type="scientific">Thelohanellus kitauei</name>
    <name type="common">Myxosporean</name>
    <dbReference type="NCBI Taxonomy" id="669202"/>
    <lineage>
        <taxon>Eukaryota</taxon>
        <taxon>Metazoa</taxon>
        <taxon>Cnidaria</taxon>
        <taxon>Myxozoa</taxon>
        <taxon>Myxosporea</taxon>
        <taxon>Bivalvulida</taxon>
        <taxon>Platysporina</taxon>
        <taxon>Myxobolidae</taxon>
        <taxon>Thelohanellus</taxon>
    </lineage>
</organism>
<reference evidence="4 5" key="1">
    <citation type="journal article" date="2014" name="Genome Biol. Evol.">
        <title>The genome of the myxosporean Thelohanellus kitauei shows adaptations to nutrient acquisition within its fish host.</title>
        <authorList>
            <person name="Yang Y."/>
            <person name="Xiong J."/>
            <person name="Zhou Z."/>
            <person name="Huo F."/>
            <person name="Miao W."/>
            <person name="Ran C."/>
            <person name="Liu Y."/>
            <person name="Zhang J."/>
            <person name="Feng J."/>
            <person name="Wang M."/>
            <person name="Wang M."/>
            <person name="Wang L."/>
            <person name="Yao B."/>
        </authorList>
    </citation>
    <scope>NUCLEOTIDE SEQUENCE [LARGE SCALE GENOMIC DNA]</scope>
    <source>
        <strain evidence="4">Wuqing</strain>
    </source>
</reference>
<dbReference type="InterPro" id="IPR039333">
    <property type="entry name" value="PYM1"/>
</dbReference>
<gene>
    <name evidence="4" type="ORF">RF11_03238</name>
</gene>
<proteinExistence type="inferred from homology"/>
<feature type="compositionally biased region" description="Polar residues" evidence="2">
    <location>
        <begin position="100"/>
        <end position="110"/>
    </location>
</feature>
<protein>
    <recommendedName>
        <fullName evidence="3">WIBG Mago-binding domain-containing protein</fullName>
    </recommendedName>
</protein>
<dbReference type="GO" id="GO:0003723">
    <property type="term" value="F:RNA binding"/>
    <property type="evidence" value="ECO:0007669"/>
    <property type="project" value="TreeGrafter"/>
</dbReference>
<dbReference type="PANTHER" id="PTHR22959">
    <property type="entry name" value="PYM PROTEIN"/>
    <property type="match status" value="1"/>
</dbReference>
<evidence type="ECO:0000313" key="5">
    <source>
        <dbReference type="Proteomes" id="UP000031668"/>
    </source>
</evidence>